<dbReference type="InterPro" id="IPR011051">
    <property type="entry name" value="RmlC_Cupin_sf"/>
</dbReference>
<dbReference type="Pfam" id="PF12833">
    <property type="entry name" value="HTH_18"/>
    <property type="match status" value="1"/>
</dbReference>
<name>A0A420EQV3_9SPHN</name>
<dbReference type="PROSITE" id="PS00041">
    <property type="entry name" value="HTH_ARAC_FAMILY_1"/>
    <property type="match status" value="1"/>
</dbReference>
<evidence type="ECO:0000256" key="2">
    <source>
        <dbReference type="ARBA" id="ARBA00023125"/>
    </source>
</evidence>
<evidence type="ECO:0000256" key="1">
    <source>
        <dbReference type="ARBA" id="ARBA00023015"/>
    </source>
</evidence>
<dbReference type="PANTHER" id="PTHR46796">
    <property type="entry name" value="HTH-TYPE TRANSCRIPTIONAL ACTIVATOR RHAS-RELATED"/>
    <property type="match status" value="1"/>
</dbReference>
<keyword evidence="6" id="KW-1185">Reference proteome</keyword>
<evidence type="ECO:0000313" key="5">
    <source>
        <dbReference type="EMBL" id="RKF23076.1"/>
    </source>
</evidence>
<dbReference type="OrthoDB" id="7191628at2"/>
<reference evidence="5 6" key="1">
    <citation type="submission" date="2018-09" db="EMBL/GenBank/DDBJ databases">
        <title>Altererythrobacter spongiae sp. nov., isolated from a marine sponge.</title>
        <authorList>
            <person name="Zhuang L."/>
            <person name="Luo L."/>
        </authorList>
    </citation>
    <scope>NUCLEOTIDE SEQUENCE [LARGE SCALE GENOMIC DNA]</scope>
    <source>
        <strain evidence="5 6">HN-Y73</strain>
    </source>
</reference>
<accession>A0A420EQV3</accession>
<keyword evidence="3" id="KW-0804">Transcription</keyword>
<dbReference type="Proteomes" id="UP000284395">
    <property type="component" value="Unassembled WGS sequence"/>
</dbReference>
<dbReference type="InterPro" id="IPR035418">
    <property type="entry name" value="AraC-bd_2"/>
</dbReference>
<dbReference type="Pfam" id="PF14525">
    <property type="entry name" value="AraC_binding_2"/>
    <property type="match status" value="1"/>
</dbReference>
<evidence type="ECO:0000313" key="6">
    <source>
        <dbReference type="Proteomes" id="UP000284395"/>
    </source>
</evidence>
<gene>
    <name evidence="5" type="ORF">D6851_00815</name>
</gene>
<dbReference type="SUPFAM" id="SSF51182">
    <property type="entry name" value="RmlC-like cupins"/>
    <property type="match status" value="1"/>
</dbReference>
<sequence>MYENYNSSAFIDSSGSLKTWKDRVNEIIDIDIYSEQEGDFFATLHKRSILSMNMLQANVPPHSLRRSSSSLAKDDCTTVQIIYLLSGEVEFAQYGRKCVIGPGDYYIMDNGAPYELRAPKHSQNLGLHIPRDWFSRHTRPEEVAAKKVDRNAPWSLAFSSFLQALSLEFENEIPISDSLIIEQSLHLLELAFSGKITKSTTHQQKLLGRIRSIMWENCQDEDLRPMNVASEAGISRGYLHSLFTQDGTTFCSELNKIRIERAANLLESKSQRHLTVQEIGIRCGLPSPPSFARKFRSLKGLPPSQYRQLRHYDVDQMAPECMSG</sequence>
<dbReference type="EMBL" id="RAPF01000001">
    <property type="protein sequence ID" value="RKF23076.1"/>
    <property type="molecule type" value="Genomic_DNA"/>
</dbReference>
<dbReference type="Gene3D" id="1.10.10.60">
    <property type="entry name" value="Homeodomain-like"/>
    <property type="match status" value="1"/>
</dbReference>
<dbReference type="InterPro" id="IPR009057">
    <property type="entry name" value="Homeodomain-like_sf"/>
</dbReference>
<keyword evidence="2" id="KW-0238">DNA-binding</keyword>
<organism evidence="5 6">
    <name type="scientific">Altericroceibacterium spongiae</name>
    <dbReference type="NCBI Taxonomy" id="2320269"/>
    <lineage>
        <taxon>Bacteria</taxon>
        <taxon>Pseudomonadati</taxon>
        <taxon>Pseudomonadota</taxon>
        <taxon>Alphaproteobacteria</taxon>
        <taxon>Sphingomonadales</taxon>
        <taxon>Erythrobacteraceae</taxon>
        <taxon>Altericroceibacterium</taxon>
    </lineage>
</organism>
<dbReference type="GO" id="GO:0003700">
    <property type="term" value="F:DNA-binding transcription factor activity"/>
    <property type="evidence" value="ECO:0007669"/>
    <property type="project" value="InterPro"/>
</dbReference>
<dbReference type="GO" id="GO:0043565">
    <property type="term" value="F:sequence-specific DNA binding"/>
    <property type="evidence" value="ECO:0007669"/>
    <property type="project" value="InterPro"/>
</dbReference>
<dbReference type="InterPro" id="IPR018060">
    <property type="entry name" value="HTH_AraC"/>
</dbReference>
<dbReference type="PROSITE" id="PS01124">
    <property type="entry name" value="HTH_ARAC_FAMILY_2"/>
    <property type="match status" value="1"/>
</dbReference>
<dbReference type="RefSeq" id="WP_120322980.1">
    <property type="nucleotide sequence ID" value="NZ_RAPF01000001.1"/>
</dbReference>
<protein>
    <submittedName>
        <fullName evidence="5">AraC family transcriptional regulator</fullName>
    </submittedName>
</protein>
<evidence type="ECO:0000256" key="3">
    <source>
        <dbReference type="ARBA" id="ARBA00023163"/>
    </source>
</evidence>
<dbReference type="InterPro" id="IPR018062">
    <property type="entry name" value="HTH_AraC-typ_CS"/>
</dbReference>
<proteinExistence type="predicted"/>
<dbReference type="InterPro" id="IPR050204">
    <property type="entry name" value="AraC_XylS_family_regulators"/>
</dbReference>
<evidence type="ECO:0000259" key="4">
    <source>
        <dbReference type="PROSITE" id="PS01124"/>
    </source>
</evidence>
<keyword evidence="1" id="KW-0805">Transcription regulation</keyword>
<dbReference type="PANTHER" id="PTHR46796:SF6">
    <property type="entry name" value="ARAC SUBFAMILY"/>
    <property type="match status" value="1"/>
</dbReference>
<dbReference type="SMART" id="SM00342">
    <property type="entry name" value="HTH_ARAC"/>
    <property type="match status" value="1"/>
</dbReference>
<dbReference type="SUPFAM" id="SSF46689">
    <property type="entry name" value="Homeodomain-like"/>
    <property type="match status" value="1"/>
</dbReference>
<dbReference type="AlphaFoldDB" id="A0A420EQV3"/>
<comment type="caution">
    <text evidence="5">The sequence shown here is derived from an EMBL/GenBank/DDBJ whole genome shotgun (WGS) entry which is preliminary data.</text>
</comment>
<feature type="domain" description="HTH araC/xylS-type" evidence="4">
    <location>
        <begin position="208"/>
        <end position="309"/>
    </location>
</feature>